<comment type="caution">
    <text evidence="2">The sequence shown here is derived from an EMBL/GenBank/DDBJ whole genome shotgun (WGS) entry which is preliminary data.</text>
</comment>
<dbReference type="Pfam" id="PF00359">
    <property type="entry name" value="PTS_EIIA_2"/>
    <property type="match status" value="1"/>
</dbReference>
<dbReference type="PROSITE" id="PS00372">
    <property type="entry name" value="PTS_EIIA_TYPE_2_HIS"/>
    <property type="match status" value="1"/>
</dbReference>
<reference evidence="2" key="1">
    <citation type="submission" date="2022-06" db="EMBL/GenBank/DDBJ databases">
        <title>Sphingomicrobium sedimins sp. nov., a marine bacterium isolated from tidal flat.</title>
        <authorList>
            <person name="Kim C.-H."/>
            <person name="Yoo Y."/>
            <person name="Kim J.-J."/>
        </authorList>
    </citation>
    <scope>NUCLEOTIDE SEQUENCE</scope>
    <source>
        <strain evidence="2">GRR-S6-50</strain>
    </source>
</reference>
<gene>
    <name evidence="2" type="ORF">NDO55_09670</name>
</gene>
<name>A0A9X2EMG4_9SPHN</name>
<protein>
    <submittedName>
        <fullName evidence="2">PTS sugar transporter subunit IIA</fullName>
    </submittedName>
</protein>
<dbReference type="GO" id="GO:0030295">
    <property type="term" value="F:protein kinase activator activity"/>
    <property type="evidence" value="ECO:0007669"/>
    <property type="project" value="TreeGrafter"/>
</dbReference>
<dbReference type="Proteomes" id="UP001155128">
    <property type="component" value="Unassembled WGS sequence"/>
</dbReference>
<evidence type="ECO:0000313" key="2">
    <source>
        <dbReference type="EMBL" id="MCM8558089.1"/>
    </source>
</evidence>
<keyword evidence="2" id="KW-0762">Sugar transport</keyword>
<dbReference type="PANTHER" id="PTHR47738">
    <property type="entry name" value="PTS SYSTEM FRUCTOSE-LIKE EIIA COMPONENT-RELATED"/>
    <property type="match status" value="1"/>
</dbReference>
<feature type="domain" description="PTS EIIA type-2" evidence="1">
    <location>
        <begin position="5"/>
        <end position="148"/>
    </location>
</feature>
<accession>A0A9X2EMG4</accession>
<evidence type="ECO:0000259" key="1">
    <source>
        <dbReference type="PROSITE" id="PS51094"/>
    </source>
</evidence>
<dbReference type="RefSeq" id="WP_252114723.1">
    <property type="nucleotide sequence ID" value="NZ_JAMSHT010000001.1"/>
</dbReference>
<dbReference type="InterPro" id="IPR002178">
    <property type="entry name" value="PTS_EIIA_type-2_dom"/>
</dbReference>
<dbReference type="PANTHER" id="PTHR47738:SF1">
    <property type="entry name" value="NITROGEN REGULATORY PROTEIN"/>
    <property type="match status" value="1"/>
</dbReference>
<dbReference type="EMBL" id="JAMSHT010000001">
    <property type="protein sequence ID" value="MCM8558089.1"/>
    <property type="molecule type" value="Genomic_DNA"/>
</dbReference>
<organism evidence="2 3">
    <name type="scientific">Sphingomicrobium sediminis</name>
    <dbReference type="NCBI Taxonomy" id="2950949"/>
    <lineage>
        <taxon>Bacteria</taxon>
        <taxon>Pseudomonadati</taxon>
        <taxon>Pseudomonadota</taxon>
        <taxon>Alphaproteobacteria</taxon>
        <taxon>Sphingomonadales</taxon>
        <taxon>Sphingomonadaceae</taxon>
        <taxon>Sphingomicrobium</taxon>
    </lineage>
</organism>
<keyword evidence="3" id="KW-1185">Reference proteome</keyword>
<dbReference type="AlphaFoldDB" id="A0A9X2EMG4"/>
<dbReference type="CDD" id="cd00211">
    <property type="entry name" value="PTS_IIA_fru"/>
    <property type="match status" value="1"/>
</dbReference>
<dbReference type="Gene3D" id="3.40.930.10">
    <property type="entry name" value="Mannitol-specific EII, Chain A"/>
    <property type="match status" value="1"/>
</dbReference>
<proteinExistence type="predicted"/>
<keyword evidence="2" id="KW-0813">Transport</keyword>
<evidence type="ECO:0000313" key="3">
    <source>
        <dbReference type="Proteomes" id="UP001155128"/>
    </source>
</evidence>
<dbReference type="SUPFAM" id="SSF55804">
    <property type="entry name" value="Phoshotransferase/anion transport protein"/>
    <property type="match status" value="1"/>
</dbReference>
<dbReference type="InterPro" id="IPR051541">
    <property type="entry name" value="PTS_SugarTrans_NitroReg"/>
</dbReference>
<dbReference type="InterPro" id="IPR016152">
    <property type="entry name" value="PTrfase/Anion_transptr"/>
</dbReference>
<sequence length="154" mass="16513">MNLSDFIDVSSIRLDVAAKDKRALLQQMGQIAGLKLGIEPARIVDAIVERERLGSTGFGGGIAIPHGKIDGLDGIYGMVVRLDSPVDYRAIDKMPVDLLFLLLSPPDRGADHLRALAAVSRAVRDVATVERLRGARDRDAVAAVLAQCDERTAA</sequence>
<dbReference type="PROSITE" id="PS51094">
    <property type="entry name" value="PTS_EIIA_TYPE_2"/>
    <property type="match status" value="1"/>
</dbReference>